<dbReference type="InterPro" id="IPR050168">
    <property type="entry name" value="AAA_ATPase_domain"/>
</dbReference>
<protein>
    <submittedName>
        <fullName evidence="3">ATPase</fullName>
    </submittedName>
</protein>
<keyword evidence="4" id="KW-1185">Reference proteome</keyword>
<dbReference type="PANTHER" id="PTHR23077:SF198">
    <property type="entry name" value="ATP-DEPENDENT ZINC METALLOPROTEASE FTSH"/>
    <property type="match status" value="1"/>
</dbReference>
<evidence type="ECO:0000256" key="1">
    <source>
        <dbReference type="RuleBase" id="RU003651"/>
    </source>
</evidence>
<name>A0ABR5A8C8_9BACL</name>
<proteinExistence type="inferred from homology"/>
<keyword evidence="1" id="KW-0067">ATP-binding</keyword>
<evidence type="ECO:0000259" key="2">
    <source>
        <dbReference type="SMART" id="SM00382"/>
    </source>
</evidence>
<comment type="similarity">
    <text evidence="1">Belongs to the AAA ATPase family.</text>
</comment>
<keyword evidence="1" id="KW-0547">Nucleotide-binding</keyword>
<dbReference type="InterPro" id="IPR003959">
    <property type="entry name" value="ATPase_AAA_core"/>
</dbReference>
<dbReference type="SMART" id="SM00382">
    <property type="entry name" value="AAA"/>
    <property type="match status" value="1"/>
</dbReference>
<evidence type="ECO:0000313" key="4">
    <source>
        <dbReference type="Proteomes" id="UP000054526"/>
    </source>
</evidence>
<reference evidence="3 4" key="1">
    <citation type="submission" date="2014-12" db="EMBL/GenBank/DDBJ databases">
        <title>Draft genome sequence of Cohnella kolymensis strain B-2846.</title>
        <authorList>
            <person name="Karlyshev A.V."/>
            <person name="Kudryashova E.B."/>
        </authorList>
    </citation>
    <scope>NUCLEOTIDE SEQUENCE [LARGE SCALE GENOMIC DNA]</scope>
    <source>
        <strain evidence="3 4">VKM B-2846</strain>
    </source>
</reference>
<dbReference type="InterPro" id="IPR027417">
    <property type="entry name" value="P-loop_NTPase"/>
</dbReference>
<feature type="domain" description="AAA+ ATPase" evidence="2">
    <location>
        <begin position="215"/>
        <end position="335"/>
    </location>
</feature>
<dbReference type="PROSITE" id="PS00674">
    <property type="entry name" value="AAA"/>
    <property type="match status" value="1"/>
</dbReference>
<dbReference type="CDD" id="cd19481">
    <property type="entry name" value="RecA-like_protease"/>
    <property type="match status" value="1"/>
</dbReference>
<dbReference type="Proteomes" id="UP000054526">
    <property type="component" value="Unassembled WGS sequence"/>
</dbReference>
<sequence length="424" mass="49021">MPMSRVSFSFAKEGGHEENSYFQFARALDRVRKLVVEKLQSEVGLYSQNDGNDVWEWVQEDVRRDFRGAHRFAVIYELLEQKTIEFQEAKGDSAFEIYPLLHNNVIGYPEYGVAFARIPIRNQYGIGNEDIIFARNDEAFRVFLADLQERQLRERRITVFTDTKEGLERSREELSRAVQRDDVVMEEALKTQIFRSIDEFFLKDRVFFQTYDIPYKRGVLLYGKPGNGKTTLVKSITGSVEAPVAYWQITEHTTSDSIQEVFSAAIKMAPMILVIEDIDSMPDSARSYFLNTLDGATSREGIFLIGTTNYPEKIDPALINRAGRFDRAYEVKQPDERLRVHYLTRKGLQRIVSPEVVEEAARRTEGFSFAQLNELFVSAALQKHYEDQVDLERLIDDLKIDLKKGSKRVWLTDKSDSQVGFLVR</sequence>
<dbReference type="Pfam" id="PF00004">
    <property type="entry name" value="AAA"/>
    <property type="match status" value="1"/>
</dbReference>
<dbReference type="Gene3D" id="3.40.50.300">
    <property type="entry name" value="P-loop containing nucleotide triphosphate hydrolases"/>
    <property type="match status" value="1"/>
</dbReference>
<dbReference type="EMBL" id="JXAL01000001">
    <property type="protein sequence ID" value="KIL37273.1"/>
    <property type="molecule type" value="Genomic_DNA"/>
</dbReference>
<organism evidence="3 4">
    <name type="scientific">Cohnella kolymensis</name>
    <dbReference type="NCBI Taxonomy" id="1590652"/>
    <lineage>
        <taxon>Bacteria</taxon>
        <taxon>Bacillati</taxon>
        <taxon>Bacillota</taxon>
        <taxon>Bacilli</taxon>
        <taxon>Bacillales</taxon>
        <taxon>Paenibacillaceae</taxon>
        <taxon>Cohnella</taxon>
    </lineage>
</organism>
<dbReference type="PANTHER" id="PTHR23077">
    <property type="entry name" value="AAA-FAMILY ATPASE"/>
    <property type="match status" value="1"/>
</dbReference>
<dbReference type="SUPFAM" id="SSF52540">
    <property type="entry name" value="P-loop containing nucleoside triphosphate hydrolases"/>
    <property type="match status" value="1"/>
</dbReference>
<evidence type="ECO:0000313" key="3">
    <source>
        <dbReference type="EMBL" id="KIL37273.1"/>
    </source>
</evidence>
<comment type="caution">
    <text evidence="3">The sequence shown here is derived from an EMBL/GenBank/DDBJ whole genome shotgun (WGS) entry which is preliminary data.</text>
</comment>
<accession>A0ABR5A8C8</accession>
<dbReference type="InterPro" id="IPR003593">
    <property type="entry name" value="AAA+_ATPase"/>
</dbReference>
<dbReference type="InterPro" id="IPR003960">
    <property type="entry name" value="ATPase_AAA_CS"/>
</dbReference>
<gene>
    <name evidence="3" type="ORF">SD71_00740</name>
</gene>